<accession>A0AAJ7J1U9</accession>
<evidence type="ECO:0000256" key="4">
    <source>
        <dbReference type="ARBA" id="ARBA00010617"/>
    </source>
</evidence>
<evidence type="ECO:0000256" key="6">
    <source>
        <dbReference type="ARBA" id="ARBA00022723"/>
    </source>
</evidence>
<keyword evidence="8" id="KW-0492">Microsome</keyword>
<reference evidence="17" key="1">
    <citation type="submission" date="2025-08" db="UniProtKB">
        <authorList>
            <consortium name="RefSeq"/>
        </authorList>
    </citation>
    <scope>IDENTIFICATION</scope>
    <source>
        <tissue evidence="17">Whole body</tissue>
    </source>
</reference>
<comment type="subcellular location">
    <subcellularLocation>
        <location evidence="3">Endoplasmic reticulum membrane</location>
        <topology evidence="3">Peripheral membrane protein</topology>
    </subcellularLocation>
    <subcellularLocation>
        <location evidence="2">Microsome membrane</location>
        <topology evidence="2">Peripheral membrane protein</topology>
    </subcellularLocation>
</comment>
<keyword evidence="15" id="KW-0812">Transmembrane</keyword>
<gene>
    <name evidence="17" type="primary">LOC108626161</name>
</gene>
<name>A0AAJ7J1U9_9HYME</name>
<dbReference type="InterPro" id="IPR001128">
    <property type="entry name" value="Cyt_P450"/>
</dbReference>
<evidence type="ECO:0000313" key="17">
    <source>
        <dbReference type="RefSeq" id="XP_017882162.1"/>
    </source>
</evidence>
<dbReference type="GO" id="GO:0005506">
    <property type="term" value="F:iron ion binding"/>
    <property type="evidence" value="ECO:0007669"/>
    <property type="project" value="InterPro"/>
</dbReference>
<dbReference type="GO" id="GO:0020037">
    <property type="term" value="F:heme binding"/>
    <property type="evidence" value="ECO:0007669"/>
    <property type="project" value="InterPro"/>
</dbReference>
<dbReference type="GO" id="GO:0005789">
    <property type="term" value="C:endoplasmic reticulum membrane"/>
    <property type="evidence" value="ECO:0007669"/>
    <property type="project" value="UniProtKB-SubCell"/>
</dbReference>
<evidence type="ECO:0000256" key="11">
    <source>
        <dbReference type="ARBA" id="ARBA00023033"/>
    </source>
</evidence>
<dbReference type="Gene3D" id="1.10.630.10">
    <property type="entry name" value="Cytochrome P450"/>
    <property type="match status" value="1"/>
</dbReference>
<dbReference type="PANTHER" id="PTHR24292:SF54">
    <property type="entry name" value="CYP9F3-RELATED"/>
    <property type="match status" value="1"/>
</dbReference>
<evidence type="ECO:0000256" key="3">
    <source>
        <dbReference type="ARBA" id="ARBA00004406"/>
    </source>
</evidence>
<evidence type="ECO:0000256" key="9">
    <source>
        <dbReference type="ARBA" id="ARBA00023002"/>
    </source>
</evidence>
<dbReference type="PANTHER" id="PTHR24292">
    <property type="entry name" value="CYTOCHROME P450"/>
    <property type="match status" value="1"/>
</dbReference>
<organism evidence="16 17">
    <name type="scientific">Ceratina calcarata</name>
    <dbReference type="NCBI Taxonomy" id="156304"/>
    <lineage>
        <taxon>Eukaryota</taxon>
        <taxon>Metazoa</taxon>
        <taxon>Ecdysozoa</taxon>
        <taxon>Arthropoda</taxon>
        <taxon>Hexapoda</taxon>
        <taxon>Insecta</taxon>
        <taxon>Pterygota</taxon>
        <taxon>Neoptera</taxon>
        <taxon>Endopterygota</taxon>
        <taxon>Hymenoptera</taxon>
        <taxon>Apocrita</taxon>
        <taxon>Aculeata</taxon>
        <taxon>Apoidea</taxon>
        <taxon>Anthophila</taxon>
        <taxon>Apidae</taxon>
        <taxon>Ceratina</taxon>
        <taxon>Zadontomerus</taxon>
    </lineage>
</organism>
<protein>
    <submittedName>
        <fullName evidence="17">Cytochrome P450 9e2-like</fullName>
    </submittedName>
</protein>
<dbReference type="InterPro" id="IPR050476">
    <property type="entry name" value="Insect_CytP450_Detox"/>
</dbReference>
<feature type="transmembrane region" description="Helical" evidence="15">
    <location>
        <begin position="6"/>
        <end position="22"/>
    </location>
</feature>
<dbReference type="GO" id="GO:0016705">
    <property type="term" value="F:oxidoreductase activity, acting on paired donors, with incorporation or reduction of molecular oxygen"/>
    <property type="evidence" value="ECO:0007669"/>
    <property type="project" value="InterPro"/>
</dbReference>
<keyword evidence="10 13" id="KW-0408">Iron</keyword>
<feature type="transmembrane region" description="Helical" evidence="15">
    <location>
        <begin position="296"/>
        <end position="316"/>
    </location>
</feature>
<dbReference type="Pfam" id="PF00067">
    <property type="entry name" value="p450"/>
    <property type="match status" value="1"/>
</dbReference>
<dbReference type="FunFam" id="1.10.630.10:FF:000042">
    <property type="entry name" value="Cytochrome P450"/>
    <property type="match status" value="1"/>
</dbReference>
<proteinExistence type="inferred from homology"/>
<dbReference type="Proteomes" id="UP000694925">
    <property type="component" value="Unplaced"/>
</dbReference>
<dbReference type="InterPro" id="IPR002401">
    <property type="entry name" value="Cyt_P450_E_grp-I"/>
</dbReference>
<dbReference type="PRINTS" id="PR00463">
    <property type="entry name" value="EP450I"/>
</dbReference>
<evidence type="ECO:0000313" key="16">
    <source>
        <dbReference type="Proteomes" id="UP000694925"/>
    </source>
</evidence>
<evidence type="ECO:0000256" key="1">
    <source>
        <dbReference type="ARBA" id="ARBA00001971"/>
    </source>
</evidence>
<dbReference type="RefSeq" id="XP_017882162.1">
    <property type="nucleotide sequence ID" value="XM_018026673.2"/>
</dbReference>
<evidence type="ECO:0000256" key="7">
    <source>
        <dbReference type="ARBA" id="ARBA00022824"/>
    </source>
</evidence>
<evidence type="ECO:0000256" key="5">
    <source>
        <dbReference type="ARBA" id="ARBA00022617"/>
    </source>
</evidence>
<keyword evidence="9 14" id="KW-0560">Oxidoreductase</keyword>
<comment type="similarity">
    <text evidence="4 14">Belongs to the cytochrome P450 family.</text>
</comment>
<dbReference type="InterPro" id="IPR017972">
    <property type="entry name" value="Cyt_P450_CS"/>
</dbReference>
<dbReference type="SUPFAM" id="SSF48264">
    <property type="entry name" value="Cytochrome P450"/>
    <property type="match status" value="1"/>
</dbReference>
<keyword evidence="11 14" id="KW-0503">Monooxygenase</keyword>
<evidence type="ECO:0000256" key="8">
    <source>
        <dbReference type="ARBA" id="ARBA00022848"/>
    </source>
</evidence>
<dbReference type="GeneID" id="108626161"/>
<dbReference type="PROSITE" id="PS00086">
    <property type="entry name" value="CYTOCHROME_P450"/>
    <property type="match status" value="1"/>
</dbReference>
<keyword evidence="7" id="KW-0256">Endoplasmic reticulum</keyword>
<keyword evidence="6 13" id="KW-0479">Metal-binding</keyword>
<dbReference type="AlphaFoldDB" id="A0AAJ7J1U9"/>
<evidence type="ECO:0000256" key="14">
    <source>
        <dbReference type="RuleBase" id="RU000461"/>
    </source>
</evidence>
<dbReference type="InterPro" id="IPR036396">
    <property type="entry name" value="Cyt_P450_sf"/>
</dbReference>
<keyword evidence="15" id="KW-1133">Transmembrane helix</keyword>
<dbReference type="GO" id="GO:0004497">
    <property type="term" value="F:monooxygenase activity"/>
    <property type="evidence" value="ECO:0007669"/>
    <property type="project" value="UniProtKB-KW"/>
</dbReference>
<keyword evidence="12 15" id="KW-0472">Membrane</keyword>
<dbReference type="CDD" id="cd11056">
    <property type="entry name" value="CYP6-like"/>
    <property type="match status" value="1"/>
</dbReference>
<comment type="cofactor">
    <cofactor evidence="1 13">
        <name>heme</name>
        <dbReference type="ChEBI" id="CHEBI:30413"/>
    </cofactor>
</comment>
<evidence type="ECO:0000256" key="13">
    <source>
        <dbReference type="PIRSR" id="PIRSR602401-1"/>
    </source>
</evidence>
<evidence type="ECO:0000256" key="12">
    <source>
        <dbReference type="ARBA" id="ARBA00023136"/>
    </source>
</evidence>
<dbReference type="KEGG" id="ccal:108626161"/>
<keyword evidence="5 13" id="KW-0349">Heme</keyword>
<evidence type="ECO:0000256" key="2">
    <source>
        <dbReference type="ARBA" id="ARBA00004174"/>
    </source>
</evidence>
<sequence>MEPWFITLAIGAIIWAVYRYFIKENEYKTYGIPVNKGIPILGSFWEIFFQRRSFSDVINDIYKTHKDAKYIVVYDTWVPTFVIRDVELIKSITVKHFDQFVNHRNFTSEKNDPLFTQNLFLLKDDRWKEVRNTVSPAFTGSKLRNMFGLMSDCAKKYGENMANLPGDQKELELKDTFNRYTNDVIATCAFGVAIDSMKDRDNEFYVYGRYVQNFSGLRLLKFFFLRNIPWLANLMKLRFVEPKMEKFFVDVITESIRNREENRVSRPDFIQSLLETNKEKLEPGKKMTVLDLTAHLFIFFLAGFDPVSTAMCFAAYEIGINEEIQRRLHEEIDEVLDKCNGEVTYEALMGMKYLDALVTETLRKYPLTPMTDRVCNQRFELPPTLPGAKPYVLEKGSYVQVPVYGIHRDERYYPNPEKFEPERFMGDGKRELNPATYLTFGLGPRMCIGNRFALLETKVLLFHVFAMCSLKPCAKTQIPIVFSTKTSNMMSKNGFWFNVQPRSSQTRM</sequence>
<keyword evidence="16" id="KW-1185">Reference proteome</keyword>
<evidence type="ECO:0000256" key="15">
    <source>
        <dbReference type="SAM" id="Phobius"/>
    </source>
</evidence>
<dbReference type="PRINTS" id="PR00385">
    <property type="entry name" value="P450"/>
</dbReference>
<evidence type="ECO:0000256" key="10">
    <source>
        <dbReference type="ARBA" id="ARBA00023004"/>
    </source>
</evidence>
<feature type="binding site" description="axial binding residue" evidence="13">
    <location>
        <position position="447"/>
    </location>
    <ligand>
        <name>heme</name>
        <dbReference type="ChEBI" id="CHEBI:30413"/>
    </ligand>
    <ligandPart>
        <name>Fe</name>
        <dbReference type="ChEBI" id="CHEBI:18248"/>
    </ligandPart>
</feature>